<keyword evidence="2" id="KW-0238">DNA-binding</keyword>
<keyword evidence="1" id="KW-0805">Transcription regulation</keyword>
<gene>
    <name evidence="5" type="primary">feaR</name>
    <name evidence="5" type="ORF">OUO13_13650</name>
</gene>
<dbReference type="Proteomes" id="UP001150830">
    <property type="component" value="Unassembled WGS sequence"/>
</dbReference>
<dbReference type="GO" id="GO:0003700">
    <property type="term" value="F:DNA-binding transcription factor activity"/>
    <property type="evidence" value="ECO:0007669"/>
    <property type="project" value="InterPro"/>
</dbReference>
<evidence type="ECO:0000313" key="5">
    <source>
        <dbReference type="EMBL" id="MCY0966234.1"/>
    </source>
</evidence>
<dbReference type="RefSeq" id="WP_283174445.1">
    <property type="nucleotide sequence ID" value="NZ_JAPNOA010000039.1"/>
</dbReference>
<evidence type="ECO:0000259" key="4">
    <source>
        <dbReference type="PROSITE" id="PS01124"/>
    </source>
</evidence>
<feature type="domain" description="HTH araC/xylS-type" evidence="4">
    <location>
        <begin position="199"/>
        <end position="300"/>
    </location>
</feature>
<dbReference type="InterPro" id="IPR009057">
    <property type="entry name" value="Homeodomain-like_sf"/>
</dbReference>
<accession>A0A9X3ITT6</accession>
<evidence type="ECO:0000256" key="1">
    <source>
        <dbReference type="ARBA" id="ARBA00023015"/>
    </source>
</evidence>
<dbReference type="InterPro" id="IPR050204">
    <property type="entry name" value="AraC_XylS_family_regulators"/>
</dbReference>
<dbReference type="PANTHER" id="PTHR46796">
    <property type="entry name" value="HTH-TYPE TRANSCRIPTIONAL ACTIVATOR RHAS-RELATED"/>
    <property type="match status" value="1"/>
</dbReference>
<dbReference type="NCBIfam" id="NF007243">
    <property type="entry name" value="PRK09685.1"/>
    <property type="match status" value="1"/>
</dbReference>
<reference evidence="5" key="1">
    <citation type="submission" date="2022-11" db="EMBL/GenBank/DDBJ databases">
        <title>Parathalassolutuus dongxingensis gen. nov., sp. nov., a novel member of family Oceanospirillaceae isolated from a coastal shrimp pond in Guangxi, China.</title>
        <authorList>
            <person name="Chen H."/>
        </authorList>
    </citation>
    <scope>NUCLEOTIDE SEQUENCE</scope>
    <source>
        <strain evidence="5">G-43</strain>
    </source>
</reference>
<evidence type="ECO:0000256" key="2">
    <source>
        <dbReference type="ARBA" id="ARBA00023125"/>
    </source>
</evidence>
<dbReference type="Pfam" id="PF14525">
    <property type="entry name" value="AraC_binding_2"/>
    <property type="match status" value="1"/>
</dbReference>
<dbReference type="EMBL" id="JAPNOA010000039">
    <property type="protein sequence ID" value="MCY0966234.1"/>
    <property type="molecule type" value="Genomic_DNA"/>
</dbReference>
<dbReference type="SUPFAM" id="SSF46689">
    <property type="entry name" value="Homeodomain-like"/>
    <property type="match status" value="2"/>
</dbReference>
<dbReference type="InterPro" id="IPR018060">
    <property type="entry name" value="HTH_AraC"/>
</dbReference>
<dbReference type="GO" id="GO:0043565">
    <property type="term" value="F:sequence-specific DNA binding"/>
    <property type="evidence" value="ECO:0007669"/>
    <property type="project" value="InterPro"/>
</dbReference>
<dbReference type="InterPro" id="IPR035418">
    <property type="entry name" value="AraC-bd_2"/>
</dbReference>
<dbReference type="SMART" id="SM00342">
    <property type="entry name" value="HTH_ARAC"/>
    <property type="match status" value="1"/>
</dbReference>
<evidence type="ECO:0000256" key="3">
    <source>
        <dbReference type="ARBA" id="ARBA00023163"/>
    </source>
</evidence>
<keyword evidence="6" id="KW-1185">Reference proteome</keyword>
<comment type="caution">
    <text evidence="5">The sequence shown here is derived from an EMBL/GenBank/DDBJ whole genome shotgun (WGS) entry which is preliminary data.</text>
</comment>
<dbReference type="Gene3D" id="1.10.10.60">
    <property type="entry name" value="Homeodomain-like"/>
    <property type="match status" value="1"/>
</dbReference>
<sequence>MSKIPATQHWDEAVQEICGNFHTEVHRDIPFVGRIQLTNHDGLEVAHIETNARRVQHHLQAAEDSQNCFLILQTSGVMGFSSLKGQQMSLRPGEIALIDSARPFDMHPQGLVQQVSVHLPRRLLGHHQHQQQFEKLPQQGISSQMLGYMLQQLRFHKTGYQNTRQEGEALQNALITLLQPALHSTRLPSPEIGPASLRLQAEQHIRRRLADEHLSPDQIARAMGISRSTLYRLFADEESGIARYILCRRLEQCAAELQAPAQPGRSITDIAFRWGFSDVSQFSRAFRREYGLSPKAWREQHQPPLSAP</sequence>
<keyword evidence="3" id="KW-0804">Transcription</keyword>
<dbReference type="InterPro" id="IPR020449">
    <property type="entry name" value="Tscrpt_reg_AraC-type_HTH"/>
</dbReference>
<dbReference type="PROSITE" id="PS01124">
    <property type="entry name" value="HTH_ARAC_FAMILY_2"/>
    <property type="match status" value="1"/>
</dbReference>
<protein>
    <submittedName>
        <fullName evidence="5">Transcriptional regulator FeaR</fullName>
    </submittedName>
</protein>
<dbReference type="AlphaFoldDB" id="A0A9X3ITT6"/>
<evidence type="ECO:0000313" key="6">
    <source>
        <dbReference type="Proteomes" id="UP001150830"/>
    </source>
</evidence>
<proteinExistence type="predicted"/>
<dbReference type="PRINTS" id="PR00032">
    <property type="entry name" value="HTHARAC"/>
</dbReference>
<dbReference type="Pfam" id="PF12833">
    <property type="entry name" value="HTH_18"/>
    <property type="match status" value="1"/>
</dbReference>
<organism evidence="5 6">
    <name type="scientific">Parathalassolituus penaei</name>
    <dbReference type="NCBI Taxonomy" id="2997323"/>
    <lineage>
        <taxon>Bacteria</taxon>
        <taxon>Pseudomonadati</taxon>
        <taxon>Pseudomonadota</taxon>
        <taxon>Gammaproteobacteria</taxon>
        <taxon>Oceanospirillales</taxon>
        <taxon>Oceanospirillaceae</taxon>
        <taxon>Parathalassolituus</taxon>
    </lineage>
</organism>
<name>A0A9X3ITT6_9GAMM</name>
<dbReference type="PANTHER" id="PTHR46796:SF10">
    <property type="entry name" value="TRANSCRIPTIONAL ACTIVATOR FEAR"/>
    <property type="match status" value="1"/>
</dbReference>